<keyword evidence="4" id="KW-1185">Reference proteome</keyword>
<dbReference type="InterPro" id="IPR050921">
    <property type="entry name" value="T4SS_GSP_E_ATPase"/>
</dbReference>
<dbReference type="Gene3D" id="3.40.50.300">
    <property type="entry name" value="P-loop containing nucleotide triphosphate hydrolases"/>
    <property type="match status" value="1"/>
</dbReference>
<dbReference type="PROSITE" id="PS00662">
    <property type="entry name" value="T2SP_E"/>
    <property type="match status" value="1"/>
</dbReference>
<dbReference type="NCBIfam" id="TIGR01420">
    <property type="entry name" value="pilT_fam"/>
    <property type="match status" value="1"/>
</dbReference>
<comment type="similarity">
    <text evidence="1">Belongs to the GSP E family.</text>
</comment>
<dbReference type="KEGG" id="pbap:Pla133_20820"/>
<dbReference type="SMART" id="SM00382">
    <property type="entry name" value="AAA"/>
    <property type="match status" value="1"/>
</dbReference>
<dbReference type="Proteomes" id="UP000316921">
    <property type="component" value="Chromosome"/>
</dbReference>
<dbReference type="GO" id="GO:0016887">
    <property type="term" value="F:ATP hydrolysis activity"/>
    <property type="evidence" value="ECO:0007669"/>
    <property type="project" value="InterPro"/>
</dbReference>
<proteinExistence type="inferred from homology"/>
<dbReference type="InterPro" id="IPR001482">
    <property type="entry name" value="T2SS/T4SS_dom"/>
</dbReference>
<feature type="domain" description="Bacterial type II secretion system protein E" evidence="2">
    <location>
        <begin position="193"/>
        <end position="207"/>
    </location>
</feature>
<evidence type="ECO:0000259" key="2">
    <source>
        <dbReference type="PROSITE" id="PS00662"/>
    </source>
</evidence>
<name>A0A518BJ70_9BACT</name>
<dbReference type="GO" id="GO:0005524">
    <property type="term" value="F:ATP binding"/>
    <property type="evidence" value="ECO:0007669"/>
    <property type="project" value="InterPro"/>
</dbReference>
<dbReference type="CDD" id="cd01131">
    <property type="entry name" value="PilT"/>
    <property type="match status" value="1"/>
</dbReference>
<dbReference type="PANTHER" id="PTHR30486:SF16">
    <property type="entry name" value="TWITCHING MOTILITY PROTEIN PILT"/>
    <property type="match status" value="1"/>
</dbReference>
<dbReference type="Pfam" id="PF00437">
    <property type="entry name" value="T2SSE"/>
    <property type="match status" value="1"/>
</dbReference>
<sequence length="350" mass="38556">MEVVQLLEAALTRGASDIHVSPGRPLTLRVNGRLQSISDRPVTPEVSEQIARGLTPERRWPELEECGTTDFALAHSTGDRFRVSVMRQRRGYAAVLRLIPDDLLDLNKIGLPEACRKLLTKPRGLVLVTGPTGSGKSTTLASMVDWINTNLDRHIITIEDPVEYFHESKMGVVTQREVGEDVPDFPEALRRALRQDPDVILVGEMRDLETISAAITAAETGHLVFGTLHTTGSSRTVDRMIDAFPANQQEQIRAQLSVSVQAVISQLLLPRLDGAGRVAAFEVMLMTPAIGNLIRKNETNKIQSTIQTSRRMGMITLDDHLLDMVKRGIIAPEVALDAAQDRADLEVRLG</sequence>
<dbReference type="EMBL" id="CP036287">
    <property type="protein sequence ID" value="QDU67005.1"/>
    <property type="molecule type" value="Genomic_DNA"/>
</dbReference>
<dbReference type="SUPFAM" id="SSF52540">
    <property type="entry name" value="P-loop containing nucleoside triphosphate hydrolases"/>
    <property type="match status" value="1"/>
</dbReference>
<gene>
    <name evidence="3" type="ORF">Pla133_20820</name>
</gene>
<dbReference type="InterPro" id="IPR027417">
    <property type="entry name" value="P-loop_NTPase"/>
</dbReference>
<accession>A0A518BJ70</accession>
<dbReference type="Gene3D" id="3.30.450.90">
    <property type="match status" value="1"/>
</dbReference>
<protein>
    <submittedName>
        <fullName evidence="3">Type II/IV secretion system protein</fullName>
    </submittedName>
</protein>
<organism evidence="3 4">
    <name type="scientific">Engelhardtia mirabilis</name>
    <dbReference type="NCBI Taxonomy" id="2528011"/>
    <lineage>
        <taxon>Bacteria</taxon>
        <taxon>Pseudomonadati</taxon>
        <taxon>Planctomycetota</taxon>
        <taxon>Planctomycetia</taxon>
        <taxon>Planctomycetia incertae sedis</taxon>
        <taxon>Engelhardtia</taxon>
    </lineage>
</organism>
<dbReference type="InterPro" id="IPR006321">
    <property type="entry name" value="PilT/PilU"/>
</dbReference>
<dbReference type="PANTHER" id="PTHR30486">
    <property type="entry name" value="TWITCHING MOTILITY PROTEIN PILT"/>
    <property type="match status" value="1"/>
</dbReference>
<dbReference type="AlphaFoldDB" id="A0A518BJ70"/>
<evidence type="ECO:0000313" key="4">
    <source>
        <dbReference type="Proteomes" id="UP000316921"/>
    </source>
</evidence>
<dbReference type="InterPro" id="IPR003593">
    <property type="entry name" value="AAA+_ATPase"/>
</dbReference>
<evidence type="ECO:0000313" key="3">
    <source>
        <dbReference type="EMBL" id="QDU67005.1"/>
    </source>
</evidence>
<reference evidence="3 4" key="1">
    <citation type="submission" date="2019-02" db="EMBL/GenBank/DDBJ databases">
        <title>Deep-cultivation of Planctomycetes and their phenomic and genomic characterization uncovers novel biology.</title>
        <authorList>
            <person name="Wiegand S."/>
            <person name="Jogler M."/>
            <person name="Boedeker C."/>
            <person name="Pinto D."/>
            <person name="Vollmers J."/>
            <person name="Rivas-Marin E."/>
            <person name="Kohn T."/>
            <person name="Peeters S.H."/>
            <person name="Heuer A."/>
            <person name="Rast P."/>
            <person name="Oberbeckmann S."/>
            <person name="Bunk B."/>
            <person name="Jeske O."/>
            <person name="Meyerdierks A."/>
            <person name="Storesund J.E."/>
            <person name="Kallscheuer N."/>
            <person name="Luecker S."/>
            <person name="Lage O.M."/>
            <person name="Pohl T."/>
            <person name="Merkel B.J."/>
            <person name="Hornburger P."/>
            <person name="Mueller R.-W."/>
            <person name="Bruemmer F."/>
            <person name="Labrenz M."/>
            <person name="Spormann A.M."/>
            <person name="Op den Camp H."/>
            <person name="Overmann J."/>
            <person name="Amann R."/>
            <person name="Jetten M.S.M."/>
            <person name="Mascher T."/>
            <person name="Medema M.H."/>
            <person name="Devos D.P."/>
            <person name="Kaster A.-K."/>
            <person name="Ovreas L."/>
            <person name="Rohde M."/>
            <person name="Galperin M.Y."/>
            <person name="Jogler C."/>
        </authorList>
    </citation>
    <scope>NUCLEOTIDE SEQUENCE [LARGE SCALE GENOMIC DNA]</scope>
    <source>
        <strain evidence="3 4">Pla133</strain>
    </source>
</reference>
<evidence type="ECO:0000256" key="1">
    <source>
        <dbReference type="ARBA" id="ARBA00006611"/>
    </source>
</evidence>
<dbReference type="RefSeq" id="WP_145064799.1">
    <property type="nucleotide sequence ID" value="NZ_CP036287.1"/>
</dbReference>